<organism evidence="1 2">
    <name type="scientific">Deinococcus hohokamensis</name>
    <dbReference type="NCBI Taxonomy" id="309883"/>
    <lineage>
        <taxon>Bacteria</taxon>
        <taxon>Thermotogati</taxon>
        <taxon>Deinococcota</taxon>
        <taxon>Deinococci</taxon>
        <taxon>Deinococcales</taxon>
        <taxon>Deinococcaceae</taxon>
        <taxon>Deinococcus</taxon>
    </lineage>
</organism>
<keyword evidence="2" id="KW-1185">Reference proteome</keyword>
<sequence length="140" mass="15624">MDQVQSIPAAREPQRSPQAALSDWLALWQGRQYGVMARRMPLPLHGGKRRMAPEVRAAYPPGLLTYNLLTGYDTDAAVAVIPAVLVRLDKGEQRTQLWRFRMMHLDGAHQPLPRDRSGGRWVLQSASVVPTPPLPQTPQA</sequence>
<accession>A0ABV9I500</accession>
<dbReference type="Proteomes" id="UP001595952">
    <property type="component" value="Unassembled WGS sequence"/>
</dbReference>
<dbReference type="RefSeq" id="WP_380060463.1">
    <property type="nucleotide sequence ID" value="NZ_JBHSEI010000001.1"/>
</dbReference>
<evidence type="ECO:0000313" key="1">
    <source>
        <dbReference type="EMBL" id="MFC4637442.1"/>
    </source>
</evidence>
<proteinExistence type="predicted"/>
<dbReference type="EMBL" id="JBHSEI010000001">
    <property type="protein sequence ID" value="MFC4637442.1"/>
    <property type="molecule type" value="Genomic_DNA"/>
</dbReference>
<gene>
    <name evidence="1" type="ORF">ACFO0D_03700</name>
</gene>
<protein>
    <submittedName>
        <fullName evidence="1">Uncharacterized protein</fullName>
    </submittedName>
</protein>
<evidence type="ECO:0000313" key="2">
    <source>
        <dbReference type="Proteomes" id="UP001595952"/>
    </source>
</evidence>
<comment type="caution">
    <text evidence="1">The sequence shown here is derived from an EMBL/GenBank/DDBJ whole genome shotgun (WGS) entry which is preliminary data.</text>
</comment>
<name>A0ABV9I500_9DEIO</name>
<reference evidence="2" key="1">
    <citation type="journal article" date="2019" name="Int. J. Syst. Evol. Microbiol.">
        <title>The Global Catalogue of Microorganisms (GCM) 10K type strain sequencing project: providing services to taxonomists for standard genome sequencing and annotation.</title>
        <authorList>
            <consortium name="The Broad Institute Genomics Platform"/>
            <consortium name="The Broad Institute Genome Sequencing Center for Infectious Disease"/>
            <person name="Wu L."/>
            <person name="Ma J."/>
        </authorList>
    </citation>
    <scope>NUCLEOTIDE SEQUENCE [LARGE SCALE GENOMIC DNA]</scope>
    <source>
        <strain evidence="2">CCUG 55995</strain>
    </source>
</reference>